<dbReference type="AlphaFoldDB" id="A0A383C9H8"/>
<accession>A0A383C9H8</accession>
<sequence length="150" mass="17391">MPNSEDMSQEQMNVYLTAPMTGSILVSGPPGTGKTVIAFQRARSAFDMSQKVNVIMFNKVLKFYTKNVAEDDFGVNTFHSWVFGWWKSTCYPQQPPVKPDDKWQHDWPKMFSELATRQERGSLKLERLNWGHLIIDEGQDFPPDMYAFFE</sequence>
<dbReference type="Gene3D" id="3.40.50.300">
    <property type="entry name" value="P-loop containing nucleotide triphosphate hydrolases"/>
    <property type="match status" value="1"/>
</dbReference>
<evidence type="ECO:0000313" key="1">
    <source>
        <dbReference type="EMBL" id="SVE29047.1"/>
    </source>
</evidence>
<feature type="non-terminal residue" evidence="1">
    <location>
        <position position="150"/>
    </location>
</feature>
<proteinExistence type="predicted"/>
<reference evidence="1" key="1">
    <citation type="submission" date="2018-05" db="EMBL/GenBank/DDBJ databases">
        <authorList>
            <person name="Lanie J.A."/>
            <person name="Ng W.-L."/>
            <person name="Kazmierczak K.M."/>
            <person name="Andrzejewski T.M."/>
            <person name="Davidsen T.M."/>
            <person name="Wayne K.J."/>
            <person name="Tettelin H."/>
            <person name="Glass J.I."/>
            <person name="Rusch D."/>
            <person name="Podicherti R."/>
            <person name="Tsui H.-C.T."/>
            <person name="Winkler M.E."/>
        </authorList>
    </citation>
    <scope>NUCLEOTIDE SEQUENCE</scope>
</reference>
<dbReference type="SUPFAM" id="SSF52540">
    <property type="entry name" value="P-loop containing nucleoside triphosphate hydrolases"/>
    <property type="match status" value="1"/>
</dbReference>
<protein>
    <recommendedName>
        <fullName evidence="2">DNA helicase</fullName>
    </recommendedName>
</protein>
<organism evidence="1">
    <name type="scientific">marine metagenome</name>
    <dbReference type="NCBI Taxonomy" id="408172"/>
    <lineage>
        <taxon>unclassified sequences</taxon>
        <taxon>metagenomes</taxon>
        <taxon>ecological metagenomes</taxon>
    </lineage>
</organism>
<name>A0A383C9H8_9ZZZZ</name>
<evidence type="ECO:0008006" key="2">
    <source>
        <dbReference type="Google" id="ProtNLM"/>
    </source>
</evidence>
<dbReference type="InterPro" id="IPR027417">
    <property type="entry name" value="P-loop_NTPase"/>
</dbReference>
<gene>
    <name evidence="1" type="ORF">METZ01_LOCUS481901</name>
</gene>
<dbReference type="EMBL" id="UINC01207096">
    <property type="protein sequence ID" value="SVE29047.1"/>
    <property type="molecule type" value="Genomic_DNA"/>
</dbReference>